<accession>A0A2N3WP38</accession>
<dbReference type="Gene3D" id="1.10.357.10">
    <property type="entry name" value="Tetracycline Repressor, domain 2"/>
    <property type="match status" value="1"/>
</dbReference>
<evidence type="ECO:0000256" key="2">
    <source>
        <dbReference type="ARBA" id="ARBA00023125"/>
    </source>
</evidence>
<keyword evidence="1" id="KW-0805">Transcription regulation</keyword>
<protein>
    <submittedName>
        <fullName evidence="6">TetR family transcriptional regulator</fullName>
    </submittedName>
</protein>
<dbReference type="PANTHER" id="PTHR30055">
    <property type="entry name" value="HTH-TYPE TRANSCRIPTIONAL REGULATOR RUTR"/>
    <property type="match status" value="1"/>
</dbReference>
<evidence type="ECO:0000313" key="7">
    <source>
        <dbReference type="Proteomes" id="UP000233750"/>
    </source>
</evidence>
<dbReference type="Proteomes" id="UP000233750">
    <property type="component" value="Unassembled WGS sequence"/>
</dbReference>
<reference evidence="6 7" key="1">
    <citation type="submission" date="2017-12" db="EMBL/GenBank/DDBJ databases">
        <title>Sequencing the genomes of 1000 Actinobacteria strains.</title>
        <authorList>
            <person name="Klenk H.-P."/>
        </authorList>
    </citation>
    <scope>NUCLEOTIDE SEQUENCE [LARGE SCALE GENOMIC DNA]</scope>
    <source>
        <strain evidence="6 7">DSM 45165</strain>
    </source>
</reference>
<evidence type="ECO:0000259" key="5">
    <source>
        <dbReference type="PROSITE" id="PS50977"/>
    </source>
</evidence>
<name>A0A2N3WP38_9PSEU</name>
<feature type="domain" description="HTH tetR-type" evidence="5">
    <location>
        <begin position="6"/>
        <end position="66"/>
    </location>
</feature>
<evidence type="ECO:0000256" key="4">
    <source>
        <dbReference type="PROSITE-ProRule" id="PRU00335"/>
    </source>
</evidence>
<dbReference type="GO" id="GO:0003700">
    <property type="term" value="F:DNA-binding transcription factor activity"/>
    <property type="evidence" value="ECO:0007669"/>
    <property type="project" value="TreeGrafter"/>
</dbReference>
<sequence length="192" mass="21251">MARWEGNTRNRLEQAALELFEEQGYDRTTVAQIAQRANLTERSFYRWFADKREVLFGGSQELETEFVTAIDAVPPGTPALPTLLTAFATAPRVFRPREFLLRRATVIAANPPLRERELIKLVTISETLTSALNDRGIDPQTARLATDLGLSVLRLATERWMAEEHRDSNGFPEALSIAAADLLAVATGGSPA</sequence>
<keyword evidence="3" id="KW-0804">Transcription</keyword>
<dbReference type="InterPro" id="IPR001647">
    <property type="entry name" value="HTH_TetR"/>
</dbReference>
<feature type="DNA-binding region" description="H-T-H motif" evidence="4">
    <location>
        <begin position="29"/>
        <end position="48"/>
    </location>
</feature>
<dbReference type="OrthoDB" id="4746440at2"/>
<dbReference type="SUPFAM" id="SSF46689">
    <property type="entry name" value="Homeodomain-like"/>
    <property type="match status" value="1"/>
</dbReference>
<dbReference type="InterPro" id="IPR009057">
    <property type="entry name" value="Homeodomain-like_sf"/>
</dbReference>
<dbReference type="GO" id="GO:0000976">
    <property type="term" value="F:transcription cis-regulatory region binding"/>
    <property type="evidence" value="ECO:0007669"/>
    <property type="project" value="TreeGrafter"/>
</dbReference>
<dbReference type="PRINTS" id="PR00455">
    <property type="entry name" value="HTHTETR"/>
</dbReference>
<organism evidence="6 7">
    <name type="scientific">Amycolatopsis echigonensis</name>
    <dbReference type="NCBI Taxonomy" id="2576905"/>
    <lineage>
        <taxon>Bacteria</taxon>
        <taxon>Bacillati</taxon>
        <taxon>Actinomycetota</taxon>
        <taxon>Actinomycetes</taxon>
        <taxon>Pseudonocardiales</taxon>
        <taxon>Pseudonocardiaceae</taxon>
        <taxon>Amycolatopsis</taxon>
    </lineage>
</organism>
<gene>
    <name evidence="6" type="ORF">ATK30_6549</name>
</gene>
<evidence type="ECO:0000256" key="1">
    <source>
        <dbReference type="ARBA" id="ARBA00023015"/>
    </source>
</evidence>
<dbReference type="PANTHER" id="PTHR30055:SF238">
    <property type="entry name" value="MYCOFACTOCIN BIOSYNTHESIS TRANSCRIPTIONAL REGULATOR MFTR-RELATED"/>
    <property type="match status" value="1"/>
</dbReference>
<keyword evidence="2 4" id="KW-0238">DNA-binding</keyword>
<dbReference type="RefSeq" id="WP_101438637.1">
    <property type="nucleotide sequence ID" value="NZ_PJMY01000003.1"/>
</dbReference>
<dbReference type="EMBL" id="PJMY01000003">
    <property type="protein sequence ID" value="PKV95625.1"/>
    <property type="molecule type" value="Genomic_DNA"/>
</dbReference>
<evidence type="ECO:0000256" key="3">
    <source>
        <dbReference type="ARBA" id="ARBA00023163"/>
    </source>
</evidence>
<keyword evidence="7" id="KW-1185">Reference proteome</keyword>
<comment type="caution">
    <text evidence="6">The sequence shown here is derived from an EMBL/GenBank/DDBJ whole genome shotgun (WGS) entry which is preliminary data.</text>
</comment>
<evidence type="ECO:0000313" key="6">
    <source>
        <dbReference type="EMBL" id="PKV95625.1"/>
    </source>
</evidence>
<dbReference type="Pfam" id="PF00440">
    <property type="entry name" value="TetR_N"/>
    <property type="match status" value="1"/>
</dbReference>
<dbReference type="PROSITE" id="PS50977">
    <property type="entry name" value="HTH_TETR_2"/>
    <property type="match status" value="1"/>
</dbReference>
<proteinExistence type="predicted"/>
<dbReference type="AlphaFoldDB" id="A0A2N3WP38"/>
<dbReference type="InterPro" id="IPR050109">
    <property type="entry name" value="HTH-type_TetR-like_transc_reg"/>
</dbReference>